<dbReference type="InterPro" id="IPR003000">
    <property type="entry name" value="Sirtuin"/>
</dbReference>
<gene>
    <name evidence="1" type="ORF">M9458_004934</name>
</gene>
<protein>
    <submittedName>
        <fullName evidence="1">Uncharacterized protein</fullName>
    </submittedName>
</protein>
<dbReference type="SUPFAM" id="SSF52467">
    <property type="entry name" value="DHS-like NAD/FAD-binding domain"/>
    <property type="match status" value="1"/>
</dbReference>
<feature type="non-terminal residue" evidence="1">
    <location>
        <position position="58"/>
    </location>
</feature>
<evidence type="ECO:0000313" key="1">
    <source>
        <dbReference type="EMBL" id="KAL0201747.1"/>
    </source>
</evidence>
<dbReference type="Pfam" id="PF02146">
    <property type="entry name" value="SIR2"/>
    <property type="match status" value="1"/>
</dbReference>
<dbReference type="EMBL" id="JAMKFB020000002">
    <property type="protein sequence ID" value="KAL0201747.1"/>
    <property type="molecule type" value="Genomic_DNA"/>
</dbReference>
<keyword evidence="2" id="KW-1185">Reference proteome</keyword>
<dbReference type="Gene3D" id="3.40.50.1220">
    <property type="entry name" value="TPP-binding domain"/>
    <property type="match status" value="1"/>
</dbReference>
<dbReference type="InterPro" id="IPR029035">
    <property type="entry name" value="DHS-like_NAD/FAD-binding_dom"/>
</dbReference>
<dbReference type="AlphaFoldDB" id="A0ABD0RVC1"/>
<proteinExistence type="predicted"/>
<evidence type="ECO:0000313" key="2">
    <source>
        <dbReference type="Proteomes" id="UP001529510"/>
    </source>
</evidence>
<organism evidence="1 2">
    <name type="scientific">Cirrhinus mrigala</name>
    <name type="common">Mrigala</name>
    <dbReference type="NCBI Taxonomy" id="683832"/>
    <lineage>
        <taxon>Eukaryota</taxon>
        <taxon>Metazoa</taxon>
        <taxon>Chordata</taxon>
        <taxon>Craniata</taxon>
        <taxon>Vertebrata</taxon>
        <taxon>Euteleostomi</taxon>
        <taxon>Actinopterygii</taxon>
        <taxon>Neopterygii</taxon>
        <taxon>Teleostei</taxon>
        <taxon>Ostariophysi</taxon>
        <taxon>Cypriniformes</taxon>
        <taxon>Cyprinidae</taxon>
        <taxon>Labeoninae</taxon>
        <taxon>Labeonini</taxon>
        <taxon>Cirrhinus</taxon>
    </lineage>
</organism>
<comment type="caution">
    <text evidence="1">The sequence shown here is derived from an EMBL/GenBank/DDBJ whole genome shotgun (WGS) entry which is preliminary data.</text>
</comment>
<sequence>MLFIRGPNGVWTMEERGEAPHFNTTLTHMALLQLQRTGHLKYLISQNVDGLHLRSGFP</sequence>
<name>A0ABD0RVC1_CIRMR</name>
<accession>A0ABD0RVC1</accession>
<dbReference type="Proteomes" id="UP001529510">
    <property type="component" value="Unassembled WGS sequence"/>
</dbReference>
<reference evidence="1 2" key="1">
    <citation type="submission" date="2024-05" db="EMBL/GenBank/DDBJ databases">
        <title>Genome sequencing and assembly of Indian major carp, Cirrhinus mrigala (Hamilton, 1822).</title>
        <authorList>
            <person name="Mohindra V."/>
            <person name="Chowdhury L.M."/>
            <person name="Lal K."/>
            <person name="Jena J.K."/>
        </authorList>
    </citation>
    <scope>NUCLEOTIDE SEQUENCE [LARGE SCALE GENOMIC DNA]</scope>
    <source>
        <strain evidence="1">CM1030</strain>
        <tissue evidence="1">Blood</tissue>
    </source>
</reference>